<dbReference type="InterPro" id="IPR023186">
    <property type="entry name" value="IUNH"/>
</dbReference>
<dbReference type="PANTHER" id="PTHR12304:SF4">
    <property type="entry name" value="URIDINE NUCLEOSIDASE"/>
    <property type="match status" value="1"/>
</dbReference>
<dbReference type="GO" id="GO:0008477">
    <property type="term" value="F:purine nucleosidase activity"/>
    <property type="evidence" value="ECO:0007669"/>
    <property type="project" value="TreeGrafter"/>
</dbReference>
<evidence type="ECO:0000313" key="4">
    <source>
        <dbReference type="EMBL" id="MDI7921853.1"/>
    </source>
</evidence>
<dbReference type="InterPro" id="IPR001910">
    <property type="entry name" value="Inosine/uridine_hydrolase_dom"/>
</dbReference>
<dbReference type="GO" id="GO:0005829">
    <property type="term" value="C:cytosol"/>
    <property type="evidence" value="ECO:0007669"/>
    <property type="project" value="TreeGrafter"/>
</dbReference>
<dbReference type="PANTHER" id="PTHR12304">
    <property type="entry name" value="INOSINE-URIDINE PREFERRING NUCLEOSIDE HYDROLASE"/>
    <property type="match status" value="1"/>
</dbReference>
<dbReference type="Pfam" id="PF01156">
    <property type="entry name" value="IU_nuc_hydro"/>
    <property type="match status" value="1"/>
</dbReference>
<comment type="caution">
    <text evidence="4">The sequence shown here is derived from an EMBL/GenBank/DDBJ whole genome shotgun (WGS) entry which is preliminary data.</text>
</comment>
<evidence type="ECO:0000259" key="3">
    <source>
        <dbReference type="Pfam" id="PF01156"/>
    </source>
</evidence>
<proteinExistence type="predicted"/>
<protein>
    <submittedName>
        <fullName evidence="4">Nucleoside hydrolase</fullName>
    </submittedName>
</protein>
<organism evidence="4 5">
    <name type="scientific">Ferirhizobium litorale</name>
    <dbReference type="NCBI Taxonomy" id="2927786"/>
    <lineage>
        <taxon>Bacteria</taxon>
        <taxon>Pseudomonadati</taxon>
        <taxon>Pseudomonadota</taxon>
        <taxon>Alphaproteobacteria</taxon>
        <taxon>Hyphomicrobiales</taxon>
        <taxon>Rhizobiaceae</taxon>
        <taxon>Ferirhizobium</taxon>
    </lineage>
</organism>
<dbReference type="CDD" id="cd02651">
    <property type="entry name" value="nuc_hydro_IU_UC_XIUA"/>
    <property type="match status" value="1"/>
</dbReference>
<dbReference type="SUPFAM" id="SSF53590">
    <property type="entry name" value="Nucleoside hydrolase"/>
    <property type="match status" value="1"/>
</dbReference>
<feature type="domain" description="Inosine/uridine-preferring nucleoside hydrolase" evidence="3">
    <location>
        <begin position="6"/>
        <end position="295"/>
    </location>
</feature>
<dbReference type="Gene3D" id="3.90.245.10">
    <property type="entry name" value="Ribonucleoside hydrolase-like"/>
    <property type="match status" value="1"/>
</dbReference>
<keyword evidence="2" id="KW-0326">Glycosidase</keyword>
<evidence type="ECO:0000256" key="1">
    <source>
        <dbReference type="ARBA" id="ARBA00022801"/>
    </source>
</evidence>
<reference evidence="4" key="1">
    <citation type="submission" date="2022-03" db="EMBL/GenBank/DDBJ databases">
        <title>Fererhizobium litorale gen. nov., sp. nov., isolated from sandy sediments of the Sea of Japan seashore.</title>
        <authorList>
            <person name="Romanenko L."/>
            <person name="Kurilenko V."/>
            <person name="Otstavnykh N."/>
            <person name="Svetashev V."/>
            <person name="Tekutyeva L."/>
            <person name="Isaeva M."/>
            <person name="Mikhailov V."/>
        </authorList>
    </citation>
    <scope>NUCLEOTIDE SEQUENCE</scope>
    <source>
        <strain evidence="4">KMM 9576</strain>
    </source>
</reference>
<dbReference type="InterPro" id="IPR036452">
    <property type="entry name" value="Ribo_hydro-like"/>
</dbReference>
<keyword evidence="5" id="KW-1185">Reference proteome</keyword>
<evidence type="ECO:0000256" key="2">
    <source>
        <dbReference type="ARBA" id="ARBA00023295"/>
    </source>
</evidence>
<dbReference type="Proteomes" id="UP001161580">
    <property type="component" value="Unassembled WGS sequence"/>
</dbReference>
<gene>
    <name evidence="4" type="ORF">MRS75_07100</name>
</gene>
<name>A0AAE3U309_9HYPH</name>
<dbReference type="RefSeq" id="WP_311786122.1">
    <property type="nucleotide sequence ID" value="NZ_JALDYY010000003.1"/>
</dbReference>
<dbReference type="AlphaFoldDB" id="A0AAE3U309"/>
<dbReference type="EMBL" id="JALDYZ010000003">
    <property type="protein sequence ID" value="MDI7921853.1"/>
    <property type="molecule type" value="Genomic_DNA"/>
</dbReference>
<evidence type="ECO:0000313" key="5">
    <source>
        <dbReference type="Proteomes" id="UP001161580"/>
    </source>
</evidence>
<dbReference type="GO" id="GO:0006152">
    <property type="term" value="P:purine nucleoside catabolic process"/>
    <property type="evidence" value="ECO:0007669"/>
    <property type="project" value="TreeGrafter"/>
</dbReference>
<sequence length="306" mass="32414">MAQHRIILDCDPGVDDALALMLALAAPDAIELVGVTTVAGNVALEDTTRNAQGLLALASRPDIELRAGCARPLMRPVGYRSKVHGPEGLGGIRLEHSATLSDQHAVDFIIDTVLANPGQITLCPIGPMTNIALAMVREPRIIDAVREIVFMGGSAFGPGNSTPAAEFNVYVDPHAAHIVVSSGAKLTMFGLDVTRKLVATPERLARLAQAPGHAARTVVEMLVAYAQGDPCLHDPSVVAWLIDPSLFTGVDALVEIDCNTGPNLGRTLASVSTRHLGDRKPNCHVVTDGDVERIFELVEARLRSLA</sequence>
<accession>A0AAE3U309</accession>
<keyword evidence="1 4" id="KW-0378">Hydrolase</keyword>